<dbReference type="GO" id="GO:0005975">
    <property type="term" value="P:carbohydrate metabolic process"/>
    <property type="evidence" value="ECO:0007669"/>
    <property type="project" value="InterPro"/>
</dbReference>
<name>A0A9D9IK09_9BACT</name>
<dbReference type="AlphaFoldDB" id="A0A9D9IK09"/>
<comment type="caution">
    <text evidence="1">The sequence shown here is derived from an EMBL/GenBank/DDBJ whole genome shotgun (WGS) entry which is preliminary data.</text>
</comment>
<protein>
    <submittedName>
        <fullName evidence="1">Uncharacterized protein</fullName>
    </submittedName>
</protein>
<reference evidence="1" key="1">
    <citation type="submission" date="2020-10" db="EMBL/GenBank/DDBJ databases">
        <authorList>
            <person name="Gilroy R."/>
        </authorList>
    </citation>
    <scope>NUCLEOTIDE SEQUENCE</scope>
    <source>
        <strain evidence="1">B1-13419</strain>
    </source>
</reference>
<evidence type="ECO:0000313" key="2">
    <source>
        <dbReference type="Proteomes" id="UP000823757"/>
    </source>
</evidence>
<dbReference type="Proteomes" id="UP000823757">
    <property type="component" value="Unassembled WGS sequence"/>
</dbReference>
<sequence length="308" mass="35842">MVHLKNLPKLILAKLANSRMMLKGKKFNKHIIVLESDDWGSIRMPSIEVYNTLVKNGVSSILGGKYNQVDTLASNDDLELLLDILSSVKDANGNPAKLTMNCVVANPDFEKIEKSNYEKYYYEPFTETLKRYPNHDRAFALWQEGISNKLFRPQFHGREHLNFQKWMTLLKSGNKDTLACFNFRNYAMITDETEVLEAYNIKSKIENELVLKSISEGLDLFENIFGYRSLSMIAPCYTWNDDIEDIAYQKGVLYIQGTYIQLLPEYMSHNRRMKRSHYLGEKNRNGQIYLTRNCFFEPSQSSRYSAEQ</sequence>
<reference evidence="1" key="2">
    <citation type="journal article" date="2021" name="PeerJ">
        <title>Extensive microbial diversity within the chicken gut microbiome revealed by metagenomics and culture.</title>
        <authorList>
            <person name="Gilroy R."/>
            <person name="Ravi A."/>
            <person name="Getino M."/>
            <person name="Pursley I."/>
            <person name="Horton D.L."/>
            <person name="Alikhan N.F."/>
            <person name="Baker D."/>
            <person name="Gharbi K."/>
            <person name="Hall N."/>
            <person name="Watson M."/>
            <person name="Adriaenssens E.M."/>
            <person name="Foster-Nyarko E."/>
            <person name="Jarju S."/>
            <person name="Secka A."/>
            <person name="Antonio M."/>
            <person name="Oren A."/>
            <person name="Chaudhuri R.R."/>
            <person name="La Ragione R."/>
            <person name="Hildebrand F."/>
            <person name="Pallen M.J."/>
        </authorList>
    </citation>
    <scope>NUCLEOTIDE SEQUENCE</scope>
    <source>
        <strain evidence="1">B1-13419</strain>
    </source>
</reference>
<organism evidence="1 2">
    <name type="scientific">Candidatus Cryptobacteroides faecigallinarum</name>
    <dbReference type="NCBI Taxonomy" id="2840763"/>
    <lineage>
        <taxon>Bacteria</taxon>
        <taxon>Pseudomonadati</taxon>
        <taxon>Bacteroidota</taxon>
        <taxon>Bacteroidia</taxon>
        <taxon>Bacteroidales</taxon>
        <taxon>Candidatus Cryptobacteroides</taxon>
    </lineage>
</organism>
<gene>
    <name evidence="1" type="ORF">IAB91_01190</name>
</gene>
<evidence type="ECO:0000313" key="1">
    <source>
        <dbReference type="EMBL" id="MBO8473892.1"/>
    </source>
</evidence>
<dbReference type="SUPFAM" id="SSF88713">
    <property type="entry name" value="Glycoside hydrolase/deacetylase"/>
    <property type="match status" value="1"/>
</dbReference>
<proteinExistence type="predicted"/>
<dbReference type="EMBL" id="JADIMD010000016">
    <property type="protein sequence ID" value="MBO8473892.1"/>
    <property type="molecule type" value="Genomic_DNA"/>
</dbReference>
<dbReference type="InterPro" id="IPR011330">
    <property type="entry name" value="Glyco_hydro/deAcase_b/a-brl"/>
</dbReference>
<feature type="non-terminal residue" evidence="1">
    <location>
        <position position="308"/>
    </location>
</feature>
<accession>A0A9D9IK09</accession>